<organism evidence="1 2">
    <name type="scientific">Aspergillus aculeatinus CBS 121060</name>
    <dbReference type="NCBI Taxonomy" id="1448322"/>
    <lineage>
        <taxon>Eukaryota</taxon>
        <taxon>Fungi</taxon>
        <taxon>Dikarya</taxon>
        <taxon>Ascomycota</taxon>
        <taxon>Pezizomycotina</taxon>
        <taxon>Eurotiomycetes</taxon>
        <taxon>Eurotiomycetidae</taxon>
        <taxon>Eurotiales</taxon>
        <taxon>Aspergillaceae</taxon>
        <taxon>Aspergillus</taxon>
        <taxon>Aspergillus subgen. Circumdati</taxon>
    </lineage>
</organism>
<name>A0ACD1HLR4_9EURO</name>
<reference evidence="1" key="1">
    <citation type="submission" date="2018-02" db="EMBL/GenBank/DDBJ databases">
        <title>The genomes of Aspergillus section Nigri reveals drivers in fungal speciation.</title>
        <authorList>
            <consortium name="DOE Joint Genome Institute"/>
            <person name="Vesth T.C."/>
            <person name="Nybo J."/>
            <person name="Theobald S."/>
            <person name="Brandl J."/>
            <person name="Frisvad J.C."/>
            <person name="Nielsen K.F."/>
            <person name="Lyhne E.K."/>
            <person name="Kogle M.E."/>
            <person name="Kuo A."/>
            <person name="Riley R."/>
            <person name="Clum A."/>
            <person name="Nolan M."/>
            <person name="Lipzen A."/>
            <person name="Salamov A."/>
            <person name="Henrissat B."/>
            <person name="Wiebenga A."/>
            <person name="De vries R.P."/>
            <person name="Grigoriev I.V."/>
            <person name="Mortensen U.H."/>
            <person name="Andersen M.R."/>
            <person name="Baker S.E."/>
        </authorList>
    </citation>
    <scope>NUCLEOTIDE SEQUENCE</scope>
    <source>
        <strain evidence="1">CBS 121060</strain>
    </source>
</reference>
<sequence>MGKRRTLTTRTRNQQNTEGKKEERKEKKRKEKKRRKGIVKDERQALSENKGKKKREHVAV</sequence>
<dbReference type="EMBL" id="KZ824935">
    <property type="protein sequence ID" value="RAH74505.1"/>
    <property type="molecule type" value="Genomic_DNA"/>
</dbReference>
<keyword evidence="2" id="KW-1185">Reference proteome</keyword>
<evidence type="ECO:0000313" key="1">
    <source>
        <dbReference type="EMBL" id="RAH74505.1"/>
    </source>
</evidence>
<accession>A0ACD1HLR4</accession>
<evidence type="ECO:0000313" key="2">
    <source>
        <dbReference type="Proteomes" id="UP000249661"/>
    </source>
</evidence>
<dbReference type="Proteomes" id="UP000249661">
    <property type="component" value="Unassembled WGS sequence"/>
</dbReference>
<gene>
    <name evidence="1" type="ORF">BO66DRAFT_387977</name>
</gene>
<protein>
    <submittedName>
        <fullName evidence="1">Uncharacterized protein</fullName>
    </submittedName>
</protein>
<proteinExistence type="predicted"/>